<reference evidence="2" key="1">
    <citation type="journal article" date="2016" name="Nat. Commun.">
        <title>The Gonium pectorale genome demonstrates co-option of cell cycle regulation during the evolution of multicellularity.</title>
        <authorList>
            <person name="Hanschen E.R."/>
            <person name="Marriage T.N."/>
            <person name="Ferris P.J."/>
            <person name="Hamaji T."/>
            <person name="Toyoda A."/>
            <person name="Fujiyama A."/>
            <person name="Neme R."/>
            <person name="Noguchi H."/>
            <person name="Minakuchi Y."/>
            <person name="Suzuki M."/>
            <person name="Kawai-Toyooka H."/>
            <person name="Smith D.R."/>
            <person name="Sparks H."/>
            <person name="Anderson J."/>
            <person name="Bakaric R."/>
            <person name="Luria V."/>
            <person name="Karger A."/>
            <person name="Kirschner M.W."/>
            <person name="Durand P.M."/>
            <person name="Michod R.E."/>
            <person name="Nozaki H."/>
            <person name="Olson B.J."/>
        </authorList>
    </citation>
    <scope>NUCLEOTIDE SEQUENCE [LARGE SCALE GENOMIC DNA]</scope>
    <source>
        <strain evidence="2">NIES-2863</strain>
    </source>
</reference>
<gene>
    <name evidence="1" type="ORF">GPECTOR_112g265</name>
</gene>
<dbReference type="AlphaFoldDB" id="A0A150G0B4"/>
<keyword evidence="2" id="KW-1185">Reference proteome</keyword>
<accession>A0A150G0B4</accession>
<proteinExistence type="predicted"/>
<dbReference type="Proteomes" id="UP000075714">
    <property type="component" value="Unassembled WGS sequence"/>
</dbReference>
<organism evidence="1 2">
    <name type="scientific">Gonium pectorale</name>
    <name type="common">Green alga</name>
    <dbReference type="NCBI Taxonomy" id="33097"/>
    <lineage>
        <taxon>Eukaryota</taxon>
        <taxon>Viridiplantae</taxon>
        <taxon>Chlorophyta</taxon>
        <taxon>core chlorophytes</taxon>
        <taxon>Chlorophyceae</taxon>
        <taxon>CS clade</taxon>
        <taxon>Chlamydomonadales</taxon>
        <taxon>Volvocaceae</taxon>
        <taxon>Gonium</taxon>
    </lineage>
</organism>
<dbReference type="EMBL" id="LSYV01000112">
    <property type="protein sequence ID" value="KXZ42895.1"/>
    <property type="molecule type" value="Genomic_DNA"/>
</dbReference>
<evidence type="ECO:0000313" key="2">
    <source>
        <dbReference type="Proteomes" id="UP000075714"/>
    </source>
</evidence>
<protein>
    <submittedName>
        <fullName evidence="1">Uncharacterized protein</fullName>
    </submittedName>
</protein>
<evidence type="ECO:0000313" key="1">
    <source>
        <dbReference type="EMBL" id="KXZ42895.1"/>
    </source>
</evidence>
<dbReference type="OrthoDB" id="537650at2759"/>
<sequence length="490" mass="54327">MALVPLSLHGTVPASAGATAPTRRLLVDQAAKLRPLPKEVTGGAWELSFPDGTTELFVDPGDVAGKTGKSYCQDTVVPSLVAEAVHNQGADGPMAGMVLLRLNAGQLNRKANEVQSLFLPTLGGELDKPGSEYVRDCFMKYLLVHGPRTMLWCITGSSMSQTWISIAEMPPNGFALITSVYTIDLPTTHSPDHLSLVMEDLRENLLPQEVDPLLQELCPPSVALLTFLVNEWVRVGAPEDVKGFVTTKLIEESMKEWSLGLAAVPLAQRLAVLDLASVEVGSRKDNVALHAGLRRFLMPHMEKTVNGRWYLGDPYQRQVVRLVIDEDGMLRDSWSEEEFSMPLVHQDSGWTLQRIGETADYLLGRKAGDRWKGKELPDGASEFREELQSKWNSRDLTWYSTESNRHKMDSHLAMLVFYLRLGRNMLAHMKPWDAKSKIHMEVSVIEALPSVLDKPMVSFYGDAYRALRMLVSGTASDAKAVAVAEDKAKY</sequence>
<name>A0A150G0B4_GONPE</name>
<comment type="caution">
    <text evidence="1">The sequence shown here is derived from an EMBL/GenBank/DDBJ whole genome shotgun (WGS) entry which is preliminary data.</text>
</comment>